<comment type="caution">
    <text evidence="1">The sequence shown here is derived from an EMBL/GenBank/DDBJ whole genome shotgun (WGS) entry which is preliminary data.</text>
</comment>
<evidence type="ECO:0000313" key="1">
    <source>
        <dbReference type="EMBL" id="PJC95070.1"/>
    </source>
</evidence>
<dbReference type="Proteomes" id="UP000232060">
    <property type="component" value="Unassembled WGS sequence"/>
</dbReference>
<dbReference type="RefSeq" id="WP_100858217.1">
    <property type="nucleotide sequence ID" value="NZ_PGCP01000002.1"/>
</dbReference>
<protein>
    <submittedName>
        <fullName evidence="1">Uncharacterized protein</fullName>
    </submittedName>
</protein>
<sequence length="252" mass="29066">MNIKKILWRLIMLLIILFVIILSCTASDTVSWQEEVVLHDGSKIMVDRSQSYGGRRELGQSPPIKEQTISFTMPGTREYILWKNEYGRDIKRANFTPLALHISDGVPYIILTTTSCLSYNKWGRPNPPYVIFKFQSKVWQRILLEELPIELDSINLVVTTKSNEEVLLDESPINSVLMKELNRDINQPELNGILRKSVYTGYCPVMIHDGKGNWRSDDSFKRQPDIDACLKKCERTGYDVKHCPCDHIFGEK</sequence>
<organism evidence="1 2">
    <name type="scientific">Aeromonas lusitana</name>
    <dbReference type="NCBI Taxonomy" id="931529"/>
    <lineage>
        <taxon>Bacteria</taxon>
        <taxon>Pseudomonadati</taxon>
        <taxon>Pseudomonadota</taxon>
        <taxon>Gammaproteobacteria</taxon>
        <taxon>Aeromonadales</taxon>
        <taxon>Aeromonadaceae</taxon>
        <taxon>Aeromonas</taxon>
    </lineage>
</organism>
<dbReference type="OrthoDB" id="8904545at2"/>
<name>A0A2M8HEW1_9GAMM</name>
<reference evidence="1 2" key="1">
    <citation type="submission" date="2017-11" db="EMBL/GenBank/DDBJ databases">
        <title>Draft genome sequence of environmental isolate Aeromonas lusitania sp. nov. MDC 2473.</title>
        <authorList>
            <person name="Colston S.M."/>
            <person name="Navarro A."/>
            <person name="Martinez-Murcia A.J."/>
            <person name="Graf J."/>
        </authorList>
    </citation>
    <scope>NUCLEOTIDE SEQUENCE [LARGE SCALE GENOMIC DNA]</scope>
    <source>
        <strain evidence="1 2">MDC 2473</strain>
    </source>
</reference>
<accession>A0A2M8HEW1</accession>
<proteinExistence type="predicted"/>
<keyword evidence="2" id="KW-1185">Reference proteome</keyword>
<dbReference type="EMBL" id="PGCP01000002">
    <property type="protein sequence ID" value="PJC95070.1"/>
    <property type="molecule type" value="Genomic_DNA"/>
</dbReference>
<dbReference type="PROSITE" id="PS51257">
    <property type="entry name" value="PROKAR_LIPOPROTEIN"/>
    <property type="match status" value="1"/>
</dbReference>
<evidence type="ECO:0000313" key="2">
    <source>
        <dbReference type="Proteomes" id="UP000232060"/>
    </source>
</evidence>
<gene>
    <name evidence="1" type="ORF">CUC44_01395</name>
</gene>
<dbReference type="AlphaFoldDB" id="A0A2M8HEW1"/>